<name>A0AAN9HV66_CROPI</name>
<gene>
    <name evidence="2" type="ORF">RIF29_28606</name>
</gene>
<dbReference type="Proteomes" id="UP001372338">
    <property type="component" value="Unassembled WGS sequence"/>
</dbReference>
<dbReference type="GO" id="GO:0004523">
    <property type="term" value="F:RNA-DNA hybrid ribonuclease activity"/>
    <property type="evidence" value="ECO:0007669"/>
    <property type="project" value="InterPro"/>
</dbReference>
<dbReference type="InterPro" id="IPR036397">
    <property type="entry name" value="RNaseH_sf"/>
</dbReference>
<accession>A0AAN9HV66</accession>
<dbReference type="SUPFAM" id="SSF53098">
    <property type="entry name" value="Ribonuclease H-like"/>
    <property type="match status" value="1"/>
</dbReference>
<dbReference type="InterPro" id="IPR012337">
    <property type="entry name" value="RNaseH-like_sf"/>
</dbReference>
<comment type="caution">
    <text evidence="2">The sequence shown here is derived from an EMBL/GenBank/DDBJ whole genome shotgun (WGS) entry which is preliminary data.</text>
</comment>
<dbReference type="AlphaFoldDB" id="A0AAN9HV66"/>
<keyword evidence="3" id="KW-1185">Reference proteome</keyword>
<dbReference type="InterPro" id="IPR053151">
    <property type="entry name" value="RNase_H-like"/>
</dbReference>
<feature type="domain" description="RNase H type-1" evidence="1">
    <location>
        <begin position="94"/>
        <end position="175"/>
    </location>
</feature>
<dbReference type="PANTHER" id="PTHR47723:SF19">
    <property type="entry name" value="POLYNUCLEOTIDYL TRANSFERASE, RIBONUCLEASE H-LIKE SUPERFAMILY PROTEIN"/>
    <property type="match status" value="1"/>
</dbReference>
<dbReference type="CDD" id="cd06222">
    <property type="entry name" value="RNase_H_like"/>
    <property type="match status" value="1"/>
</dbReference>
<evidence type="ECO:0000313" key="2">
    <source>
        <dbReference type="EMBL" id="KAK7255202.1"/>
    </source>
</evidence>
<dbReference type="InterPro" id="IPR002156">
    <property type="entry name" value="RNaseH_domain"/>
</dbReference>
<evidence type="ECO:0000313" key="3">
    <source>
        <dbReference type="Proteomes" id="UP001372338"/>
    </source>
</evidence>
<protein>
    <recommendedName>
        <fullName evidence="1">RNase H type-1 domain-containing protein</fullName>
    </recommendedName>
</protein>
<sequence>MLWDLKQWFHINLFTSIGTFSRHDWPILFIVALEHFWYRKKKLVFKNEGVSLVGPVKMIQMYSKEICRALQTSDPVILSSIQNRVFSISWKPLEEAWFKLNTDGSFFTESEFAACEGIIRDHIGSFVSAFSCRLGNCSITHTELWVILHGLRLAFGRGLHKVVVKSDSQVAIHFL</sequence>
<dbReference type="Gene3D" id="3.30.420.10">
    <property type="entry name" value="Ribonuclease H-like superfamily/Ribonuclease H"/>
    <property type="match status" value="1"/>
</dbReference>
<dbReference type="GO" id="GO:0003676">
    <property type="term" value="F:nucleic acid binding"/>
    <property type="evidence" value="ECO:0007669"/>
    <property type="project" value="InterPro"/>
</dbReference>
<dbReference type="PANTHER" id="PTHR47723">
    <property type="entry name" value="OS05G0353850 PROTEIN"/>
    <property type="match status" value="1"/>
</dbReference>
<dbReference type="EMBL" id="JAYWIO010000006">
    <property type="protein sequence ID" value="KAK7255202.1"/>
    <property type="molecule type" value="Genomic_DNA"/>
</dbReference>
<dbReference type="Pfam" id="PF13456">
    <property type="entry name" value="RVT_3"/>
    <property type="match status" value="1"/>
</dbReference>
<proteinExistence type="predicted"/>
<evidence type="ECO:0000259" key="1">
    <source>
        <dbReference type="PROSITE" id="PS50879"/>
    </source>
</evidence>
<reference evidence="2 3" key="1">
    <citation type="submission" date="2024-01" db="EMBL/GenBank/DDBJ databases">
        <title>The genomes of 5 underutilized Papilionoideae crops provide insights into root nodulation and disease resistanc.</title>
        <authorList>
            <person name="Yuan L."/>
        </authorList>
    </citation>
    <scope>NUCLEOTIDE SEQUENCE [LARGE SCALE GENOMIC DNA]</scope>
    <source>
        <strain evidence="2">ZHUSHIDOU_FW_LH</strain>
        <tissue evidence="2">Leaf</tissue>
    </source>
</reference>
<dbReference type="InterPro" id="IPR044730">
    <property type="entry name" value="RNase_H-like_dom_plant"/>
</dbReference>
<organism evidence="2 3">
    <name type="scientific">Crotalaria pallida</name>
    <name type="common">Smooth rattlebox</name>
    <name type="synonym">Crotalaria striata</name>
    <dbReference type="NCBI Taxonomy" id="3830"/>
    <lineage>
        <taxon>Eukaryota</taxon>
        <taxon>Viridiplantae</taxon>
        <taxon>Streptophyta</taxon>
        <taxon>Embryophyta</taxon>
        <taxon>Tracheophyta</taxon>
        <taxon>Spermatophyta</taxon>
        <taxon>Magnoliopsida</taxon>
        <taxon>eudicotyledons</taxon>
        <taxon>Gunneridae</taxon>
        <taxon>Pentapetalae</taxon>
        <taxon>rosids</taxon>
        <taxon>fabids</taxon>
        <taxon>Fabales</taxon>
        <taxon>Fabaceae</taxon>
        <taxon>Papilionoideae</taxon>
        <taxon>50 kb inversion clade</taxon>
        <taxon>genistoids sensu lato</taxon>
        <taxon>core genistoids</taxon>
        <taxon>Crotalarieae</taxon>
        <taxon>Crotalaria</taxon>
    </lineage>
</organism>
<dbReference type="PROSITE" id="PS50879">
    <property type="entry name" value="RNASE_H_1"/>
    <property type="match status" value="1"/>
</dbReference>